<keyword evidence="1" id="KW-1185">Reference proteome</keyword>
<dbReference type="GO" id="GO:0005737">
    <property type="term" value="C:cytoplasm"/>
    <property type="evidence" value="ECO:0007669"/>
    <property type="project" value="TreeGrafter"/>
</dbReference>
<reference evidence="2 3" key="1">
    <citation type="submission" date="2016-11" db="UniProtKB">
        <authorList>
            <consortium name="WormBaseParasite"/>
        </authorList>
    </citation>
    <scope>IDENTIFICATION</scope>
</reference>
<dbReference type="SUPFAM" id="SSF57924">
    <property type="entry name" value="Inhibitor of apoptosis (IAP) repeat"/>
    <property type="match status" value="1"/>
</dbReference>
<evidence type="ECO:0000313" key="1">
    <source>
        <dbReference type="Proteomes" id="UP000095280"/>
    </source>
</evidence>
<dbReference type="GO" id="GO:0005634">
    <property type="term" value="C:nucleus"/>
    <property type="evidence" value="ECO:0007669"/>
    <property type="project" value="TreeGrafter"/>
</dbReference>
<accession>A0A1I8J097</accession>
<dbReference type="Gene3D" id="1.10.1170.10">
    <property type="entry name" value="Inhibitor Of Apoptosis Protein (2mihbC-IAP-1), Chain A"/>
    <property type="match status" value="1"/>
</dbReference>
<evidence type="ECO:0000313" key="4">
    <source>
        <dbReference type="WBParaSite" id="maker-uti_cns_0045389-snap-gene-0.17-mRNA-1"/>
    </source>
</evidence>
<dbReference type="AlphaFoldDB" id="A0A1I8J097"/>
<dbReference type="Proteomes" id="UP000095280">
    <property type="component" value="Unplaced"/>
</dbReference>
<evidence type="ECO:0000313" key="2">
    <source>
        <dbReference type="WBParaSite" id="maker-uti_cns_0000391-snap-gene-0.5-mRNA-1"/>
    </source>
</evidence>
<protein>
    <submittedName>
        <fullName evidence="2 3">C3HC-type domain-containing protein</fullName>
    </submittedName>
</protein>
<dbReference type="SMART" id="SM00238">
    <property type="entry name" value="BIR"/>
    <property type="match status" value="1"/>
</dbReference>
<dbReference type="WBParaSite" id="maker-uti_cns_0045389-snap-gene-0.17-mRNA-1">
    <property type="protein sequence ID" value="maker-uti_cns_0045389-snap-gene-0.17-mRNA-1"/>
    <property type="gene ID" value="maker-uti_cns_0045389-snap-gene-0.17"/>
</dbReference>
<dbReference type="CDD" id="cd00022">
    <property type="entry name" value="BIR"/>
    <property type="match status" value="1"/>
</dbReference>
<dbReference type="InterPro" id="IPR050784">
    <property type="entry name" value="IAP"/>
</dbReference>
<dbReference type="WBParaSite" id="maker-uti_cns_0011549-snap-gene-0.2-mRNA-1">
    <property type="protein sequence ID" value="maker-uti_cns_0011549-snap-gene-0.2-mRNA-1"/>
    <property type="gene ID" value="maker-uti_cns_0011549-snap-gene-0.2"/>
</dbReference>
<dbReference type="InterPro" id="IPR001370">
    <property type="entry name" value="BIR_rpt"/>
</dbReference>
<dbReference type="GO" id="GO:0051726">
    <property type="term" value="P:regulation of cell cycle"/>
    <property type="evidence" value="ECO:0007669"/>
    <property type="project" value="TreeGrafter"/>
</dbReference>
<name>A0A1I8J097_9PLAT</name>
<dbReference type="PANTHER" id="PTHR10044">
    <property type="entry name" value="INHIBITOR OF APOPTOSIS"/>
    <property type="match status" value="1"/>
</dbReference>
<dbReference type="PANTHER" id="PTHR10044:SF139">
    <property type="entry name" value="DEATH-ASSOCIATED INHIBITOR OF APOPTOSIS 2"/>
    <property type="match status" value="1"/>
</dbReference>
<dbReference type="Pfam" id="PF00653">
    <property type="entry name" value="BIR"/>
    <property type="match status" value="1"/>
</dbReference>
<proteinExistence type="predicted"/>
<sequence length="258" mass="28525">MAAPAAPQLTVEHRQTLVKASTAISNKLGARINRLANSNTVPDFYEALNAVVYLISSACSLSYVSKEARMASFVRVGWDNRSGVSGGGQTAEDMAECGFYSLGDADHVKCFFCDLGLRDWIRGDSPEREHAKFSPLCFYLKSCLGLDGLQAVTPQTTNYPASYTRQDHNQLMRTIGEDFCGPVGRVACGVGLDDTKVLLALARNFIRFRKRYSAKELILSAQSEWQRELLNNPSDPPQFLSGFNLAAVFREFYRIIAS</sequence>
<evidence type="ECO:0000313" key="3">
    <source>
        <dbReference type="WBParaSite" id="maker-uti_cns_0003254-snap-gene-0.26-mRNA-1"/>
    </source>
</evidence>
<organism evidence="1 4">
    <name type="scientific">Macrostomum lignano</name>
    <dbReference type="NCBI Taxonomy" id="282301"/>
    <lineage>
        <taxon>Eukaryota</taxon>
        <taxon>Metazoa</taxon>
        <taxon>Spiralia</taxon>
        <taxon>Lophotrochozoa</taxon>
        <taxon>Platyhelminthes</taxon>
        <taxon>Rhabditophora</taxon>
        <taxon>Macrostomorpha</taxon>
        <taxon>Macrostomida</taxon>
        <taxon>Macrostomidae</taxon>
        <taxon>Macrostomum</taxon>
    </lineage>
</organism>
<dbReference type="WBParaSite" id="maker-uti_cns_0000391-snap-gene-0.5-mRNA-1">
    <property type="protein sequence ID" value="maker-uti_cns_0000391-snap-gene-0.5-mRNA-1"/>
    <property type="gene ID" value="maker-uti_cns_0000391-snap-gene-0.5"/>
</dbReference>
<dbReference type="WBParaSite" id="maker-uti_cns_0003254-snap-gene-0.26-mRNA-1">
    <property type="protein sequence ID" value="maker-uti_cns_0003254-snap-gene-0.26-mRNA-1"/>
    <property type="gene ID" value="maker-uti_cns_0003254-snap-gene-0.26"/>
</dbReference>
<dbReference type="PROSITE" id="PS50143">
    <property type="entry name" value="BIR_REPEAT_2"/>
    <property type="match status" value="1"/>
</dbReference>